<dbReference type="STRING" id="1619044.UY92_C0004G0003"/>
<accession>A0A0G2AMY3</accession>
<dbReference type="AlphaFoldDB" id="A0A0G2AMY3"/>
<sequence>MNRQNLKAKALQLRSEGKTFTEITQKLGVSLPRSTLSYWCSGVCLSSRGEERIGQLIRKQLKKARIRSVEVRRQRQRETVAMLFTNNLHLGKILADRDVAKIALAMLYLGEGSKWRSHRGLMLGSSDPNIITLYIALLKHCYGIPRRALRARVSYRADQDIRALERFWSKVTGIASANFYKTKPDPRTRATTTALKDYKGVCAVSCAGTKIQLELEQIAQVLAREMSIVIKGPIV</sequence>
<protein>
    <submittedName>
        <fullName evidence="1">Uncharacterized protein</fullName>
    </submittedName>
</protein>
<proteinExistence type="predicted"/>
<comment type="caution">
    <text evidence="1">The sequence shown here is derived from an EMBL/GenBank/DDBJ whole genome shotgun (WGS) entry which is preliminary data.</text>
</comment>
<reference evidence="1 2" key="1">
    <citation type="journal article" date="2015" name="Nature">
        <title>rRNA introns, odd ribosomes, and small enigmatic genomes across a large radiation of phyla.</title>
        <authorList>
            <person name="Brown C.T."/>
            <person name="Hug L.A."/>
            <person name="Thomas B.C."/>
            <person name="Sharon I."/>
            <person name="Castelle C.J."/>
            <person name="Singh A."/>
            <person name="Wilkins M.J."/>
            <person name="Williams K.H."/>
            <person name="Banfield J.F."/>
        </authorList>
    </citation>
    <scope>NUCLEOTIDE SEQUENCE [LARGE SCALE GENOMIC DNA]</scope>
</reference>
<evidence type="ECO:0000313" key="2">
    <source>
        <dbReference type="Proteomes" id="UP000033870"/>
    </source>
</evidence>
<gene>
    <name evidence="1" type="ORF">UY92_C0004G0003</name>
</gene>
<dbReference type="EMBL" id="LCRX01000004">
    <property type="protein sequence ID" value="KKW42667.1"/>
    <property type="molecule type" value="Genomic_DNA"/>
</dbReference>
<dbReference type="Proteomes" id="UP000033870">
    <property type="component" value="Unassembled WGS sequence"/>
</dbReference>
<name>A0A0G2AMY3_9BACT</name>
<organism evidence="1 2">
    <name type="scientific">Candidatus Magasanikbacteria bacterium GW2011_GWA2_56_11</name>
    <dbReference type="NCBI Taxonomy" id="1619044"/>
    <lineage>
        <taxon>Bacteria</taxon>
        <taxon>Candidatus Magasanikiibacteriota</taxon>
    </lineage>
</organism>
<evidence type="ECO:0000313" key="1">
    <source>
        <dbReference type="EMBL" id="KKW42667.1"/>
    </source>
</evidence>